<accession>A0ABS4JEQ7</accession>
<feature type="domain" description="NusG-like N-terminal" evidence="5">
    <location>
        <begin position="1"/>
        <end position="122"/>
    </location>
</feature>
<dbReference type="Gene3D" id="3.30.70.940">
    <property type="entry name" value="NusG, N-terminal domain"/>
    <property type="match status" value="1"/>
</dbReference>
<dbReference type="SMART" id="SM00738">
    <property type="entry name" value="NGN"/>
    <property type="match status" value="1"/>
</dbReference>
<dbReference type="CDD" id="cd08000">
    <property type="entry name" value="NGN"/>
    <property type="match status" value="1"/>
</dbReference>
<dbReference type="InterPro" id="IPR001062">
    <property type="entry name" value="Transcrpt_antiterm_NusG"/>
</dbReference>
<dbReference type="InterPro" id="IPR047663">
    <property type="entry name" value="Transcription_antiterm_LoaP"/>
</dbReference>
<keyword evidence="3 4" id="KW-0804">Transcription</keyword>
<dbReference type="Gene3D" id="2.30.30.30">
    <property type="match status" value="1"/>
</dbReference>
<evidence type="ECO:0000256" key="1">
    <source>
        <dbReference type="ARBA" id="ARBA00022814"/>
    </source>
</evidence>
<organism evidence="6 7">
    <name type="scientific">Paenibacillus shirakamiensis</name>
    <dbReference type="NCBI Taxonomy" id="1265935"/>
    <lineage>
        <taxon>Bacteria</taxon>
        <taxon>Bacillati</taxon>
        <taxon>Bacillota</taxon>
        <taxon>Bacilli</taxon>
        <taxon>Bacillales</taxon>
        <taxon>Paenibacillaceae</taxon>
        <taxon>Paenibacillus</taxon>
    </lineage>
</organism>
<dbReference type="InterPro" id="IPR008991">
    <property type="entry name" value="Translation_prot_SH3-like_sf"/>
</dbReference>
<dbReference type="NCBIfam" id="NF033641">
    <property type="entry name" value="antiterm_LoaP"/>
    <property type="match status" value="1"/>
</dbReference>
<evidence type="ECO:0000313" key="7">
    <source>
        <dbReference type="Proteomes" id="UP001519288"/>
    </source>
</evidence>
<protein>
    <recommendedName>
        <fullName evidence="4">Transcription termination/antitermination protein NusG</fullName>
    </recommendedName>
</protein>
<dbReference type="EMBL" id="JAGGLD010000001">
    <property type="protein sequence ID" value="MBP2000183.1"/>
    <property type="molecule type" value="Genomic_DNA"/>
</dbReference>
<keyword evidence="7" id="KW-1185">Reference proteome</keyword>
<dbReference type="RefSeq" id="WP_209859994.1">
    <property type="nucleotide sequence ID" value="NZ_JAGGLD010000001.1"/>
</dbReference>
<name>A0ABS4JEQ7_9BACL</name>
<keyword evidence="2 4" id="KW-0805">Transcription regulation</keyword>
<evidence type="ECO:0000256" key="4">
    <source>
        <dbReference type="RuleBase" id="RU000538"/>
    </source>
</evidence>
<dbReference type="InterPro" id="IPR043425">
    <property type="entry name" value="NusG-like"/>
</dbReference>
<proteinExistence type="inferred from homology"/>
<evidence type="ECO:0000256" key="3">
    <source>
        <dbReference type="ARBA" id="ARBA00023163"/>
    </source>
</evidence>
<dbReference type="InterPro" id="IPR036735">
    <property type="entry name" value="NGN_dom_sf"/>
</dbReference>
<gene>
    <name evidence="6" type="ORF">J2Z69_001202</name>
</gene>
<dbReference type="PANTHER" id="PTHR30265">
    <property type="entry name" value="RHO-INTERACTING TRANSCRIPTION TERMINATION FACTOR NUSG"/>
    <property type="match status" value="1"/>
</dbReference>
<evidence type="ECO:0000313" key="6">
    <source>
        <dbReference type="EMBL" id="MBP2000183.1"/>
    </source>
</evidence>
<keyword evidence="1 4" id="KW-0889">Transcription antitermination</keyword>
<dbReference type="PANTHER" id="PTHR30265:SF4">
    <property type="entry name" value="KOW MOTIF FAMILY PROTEIN, EXPRESSED"/>
    <property type="match status" value="1"/>
</dbReference>
<reference evidence="6 7" key="1">
    <citation type="submission" date="2021-03" db="EMBL/GenBank/DDBJ databases">
        <title>Genomic Encyclopedia of Type Strains, Phase IV (KMG-IV): sequencing the most valuable type-strain genomes for metagenomic binning, comparative biology and taxonomic classification.</title>
        <authorList>
            <person name="Goeker M."/>
        </authorList>
    </citation>
    <scope>NUCLEOTIDE SEQUENCE [LARGE SCALE GENOMIC DNA]</scope>
    <source>
        <strain evidence="6 7">DSM 26806</strain>
    </source>
</reference>
<sequence length="188" mass="22047">MGWYALFVQSGKEEWIRSELHKKFGNSQLECLIPKRTIPEKKNGRYCDVTKKMFPGYILLHIQMDFPTYYKINQIPMIYRLLNYHNLNLAKIHYDFQAPLEQQEAYFKAIPDEEVAQILKLIGPDETLGYSSVLIENSKVIVKSGPLKDMESIIKKIDKHKKRAKIMVRLFEKEVMFDVGLEILYGSL</sequence>
<keyword evidence="4" id="KW-0806">Transcription termination</keyword>
<dbReference type="PRINTS" id="PR00338">
    <property type="entry name" value="NUSGTNSCPFCT"/>
</dbReference>
<dbReference type="SUPFAM" id="SSF50104">
    <property type="entry name" value="Translation proteins SH3-like domain"/>
    <property type="match status" value="1"/>
</dbReference>
<dbReference type="Pfam" id="PF02357">
    <property type="entry name" value="NusG"/>
    <property type="match status" value="1"/>
</dbReference>
<evidence type="ECO:0000256" key="2">
    <source>
        <dbReference type="ARBA" id="ARBA00023015"/>
    </source>
</evidence>
<dbReference type="InterPro" id="IPR014722">
    <property type="entry name" value="Rib_uL2_dom2"/>
</dbReference>
<dbReference type="InterPro" id="IPR006645">
    <property type="entry name" value="NGN-like_dom"/>
</dbReference>
<evidence type="ECO:0000259" key="5">
    <source>
        <dbReference type="SMART" id="SM00738"/>
    </source>
</evidence>
<comment type="caution">
    <text evidence="6">The sequence shown here is derived from an EMBL/GenBank/DDBJ whole genome shotgun (WGS) entry which is preliminary data.</text>
</comment>
<dbReference type="SUPFAM" id="SSF82679">
    <property type="entry name" value="N-utilization substance G protein NusG, N-terminal domain"/>
    <property type="match status" value="1"/>
</dbReference>
<comment type="function">
    <text evidence="4">Participates in transcription elongation, termination and antitermination.</text>
</comment>
<dbReference type="Proteomes" id="UP001519288">
    <property type="component" value="Unassembled WGS sequence"/>
</dbReference>
<comment type="similarity">
    <text evidence="4">Belongs to the NusG family.</text>
</comment>